<name>A0A7M1RRT2_9CAUD</name>
<evidence type="ECO:0000313" key="2">
    <source>
        <dbReference type="Proteomes" id="UP000593850"/>
    </source>
</evidence>
<accession>A0A7M1RRT2</accession>
<dbReference type="RefSeq" id="YP_010112535.1">
    <property type="nucleotide sequence ID" value="NC_055893.1"/>
</dbReference>
<dbReference type="Proteomes" id="UP000593850">
    <property type="component" value="Segment"/>
</dbReference>
<protein>
    <submittedName>
        <fullName evidence="1">Minor structural protein</fullName>
    </submittedName>
</protein>
<sequence>MTTEELERLVRKNTIAIKTVSDSLVNYVQNLLLTSTNKVTAANTSDIDKLKNDLNSIQTLINLLNRIELMKDTNIVDPTKLDLLQYDGDRWSNIAASKVVTGLLGRLTDLQDVEIKNLRNDNALAWDSELLKWTNKNLNTELYDDIYISKIKPDSTPYEVWFKDSAIFGQEGFASGLTGFGGKIDKFGHAEFDSLTLRRFLEVPELRYNRVEIQLGDKWNAPGAGVIESVEELDQYTGLITLKLEEGEYGAVSVGDLCMGIFHSERTQENAELDEDDGKGNRKFAGFYTVYFEVTNILDSLNKKFGYRLRPVDEYWNMTFHPCAQMNFVAYGNKTNVDRQTSCYSTRTYTRYLVKQNTWDHKAKNIAMQFGDLSNLNIFGYEMTGYSAYLNSVYFTGTITQVKPNGDEVRVANDCGAWEPDTHYDYYDRVSVEGYLWLCINPNGADDKPSSSSPNWLEQVSKGDKGEVSYFHIKYSPVENPTASQMTETPDVYIGTYVDFNYADSNNPADYTWARFQGVQGEKGEQGIPGIGIDGKTYYLHIKYSNDGGRTFTGNNGEDPGDWLGLLTDLNVNDSTNPADYKWSKTKGEQGDLGIPGSNGSDGADGLIIRRSEWKPNREYRNDQDVPQSVSKIRYLDIVLVRDFGAATGYKVYKCIYTVAPHISSDSNAPGTSGGAAYWEEFTTNVESIYTDLIIAKDAKLDFVSGNAVRVGYESGTNNFTVVAGITGAGGNNGSAIRIWAGATEENRGRAPFRVTQDGILHAEDADISGRIVAKTGELGDLKITGTIDGRSDGTNGILILSDFIKFYDNSGGKADRTILFGVLNSFGYKYMGAFESDVRNSYNTWGNNDALYFNIRGSNAANRAIYGMGDIVMDGDVIGYNFTPFTGPWKSNTVQYIPYSRRVILAKNYGSSNSHIGLPSISSVLNELGLQSGDAFCVPMSITVGEPDTLPLRIYGRRNGNTAYPLMKAINGEGPVEYMDLRCNSTVEFLLIYYPLSISIDTSIAAKYMAYINRAW</sequence>
<keyword evidence="2" id="KW-1185">Reference proteome</keyword>
<dbReference type="EMBL" id="MT774400">
    <property type="protein sequence ID" value="QOR57083.1"/>
    <property type="molecule type" value="Genomic_DNA"/>
</dbReference>
<dbReference type="KEGG" id="vg:65131013"/>
<proteinExistence type="predicted"/>
<organism evidence="1 2">
    <name type="scientific">uncultured phage cr4_1</name>
    <dbReference type="NCBI Taxonomy" id="2772084"/>
    <lineage>
        <taxon>Viruses</taxon>
        <taxon>Duplodnaviria</taxon>
        <taxon>Heunggongvirae</taxon>
        <taxon>Uroviricota</taxon>
        <taxon>Caudoviricetes</taxon>
        <taxon>Crassvirales</taxon>
        <taxon>Suoliviridae</taxon>
        <taxon>Loutivirinae</taxon>
        <taxon>Buorbuivirus</taxon>
        <taxon>Buorbuivirus hominis</taxon>
    </lineage>
</organism>
<dbReference type="GeneID" id="65131013"/>
<evidence type="ECO:0000313" key="1">
    <source>
        <dbReference type="EMBL" id="QOR57083.1"/>
    </source>
</evidence>
<reference evidence="1 2" key="1">
    <citation type="submission" date="2020-07" db="EMBL/GenBank/DDBJ databases">
        <title>Taxonomic proposal: Crassvirales, a new order of highly abundant and diverse bacterial viruses.</title>
        <authorList>
            <person name="Shkoporov A.N."/>
            <person name="Stockdale S.R."/>
            <person name="Guerin E."/>
            <person name="Ross R.P."/>
            <person name="Hill C."/>
        </authorList>
    </citation>
    <scope>NUCLEOTIDE SEQUENCE [LARGE SCALE GENOMIC DNA]</scope>
</reference>